<name>A0A382KCQ3_9ZZZZ</name>
<dbReference type="InterPro" id="IPR005484">
    <property type="entry name" value="Ribosomal_uL18_bac/plant/anim"/>
</dbReference>
<dbReference type="Gene3D" id="3.30.420.100">
    <property type="match status" value="1"/>
</dbReference>
<keyword evidence="3" id="KW-0694">RNA-binding</keyword>
<dbReference type="GO" id="GO:0006412">
    <property type="term" value="P:translation"/>
    <property type="evidence" value="ECO:0007669"/>
    <property type="project" value="InterPro"/>
</dbReference>
<keyword evidence="2" id="KW-0699">rRNA-binding</keyword>
<dbReference type="InterPro" id="IPR004389">
    <property type="entry name" value="Ribosomal_uL18_bac-type"/>
</dbReference>
<evidence type="ECO:0000256" key="1">
    <source>
        <dbReference type="ARBA" id="ARBA00007116"/>
    </source>
</evidence>
<evidence type="ECO:0000256" key="4">
    <source>
        <dbReference type="ARBA" id="ARBA00022980"/>
    </source>
</evidence>
<dbReference type="PANTHER" id="PTHR12899:SF3">
    <property type="entry name" value="LARGE RIBOSOMAL SUBUNIT PROTEIN UL18M"/>
    <property type="match status" value="1"/>
</dbReference>
<proteinExistence type="inferred from homology"/>
<organism evidence="6">
    <name type="scientific">marine metagenome</name>
    <dbReference type="NCBI Taxonomy" id="408172"/>
    <lineage>
        <taxon>unclassified sequences</taxon>
        <taxon>metagenomes</taxon>
        <taxon>ecological metagenomes</taxon>
    </lineage>
</organism>
<gene>
    <name evidence="6" type="ORF">METZ01_LOCUS274229</name>
</gene>
<protein>
    <submittedName>
        <fullName evidence="6">Uncharacterized protein</fullName>
    </submittedName>
</protein>
<dbReference type="EMBL" id="UINC01079401">
    <property type="protein sequence ID" value="SVC21375.1"/>
    <property type="molecule type" value="Genomic_DNA"/>
</dbReference>
<dbReference type="PANTHER" id="PTHR12899">
    <property type="entry name" value="39S RIBOSOMAL PROTEIN L18, MITOCHONDRIAL"/>
    <property type="match status" value="1"/>
</dbReference>
<comment type="similarity">
    <text evidence="1">Belongs to the universal ribosomal protein uL18 family.</text>
</comment>
<reference evidence="6" key="1">
    <citation type="submission" date="2018-05" db="EMBL/GenBank/DDBJ databases">
        <authorList>
            <person name="Lanie J.A."/>
            <person name="Ng W.-L."/>
            <person name="Kazmierczak K.M."/>
            <person name="Andrzejewski T.M."/>
            <person name="Davidsen T.M."/>
            <person name="Wayne K.J."/>
            <person name="Tettelin H."/>
            <person name="Glass J.I."/>
            <person name="Rusch D."/>
            <person name="Podicherti R."/>
            <person name="Tsui H.-C.T."/>
            <person name="Winkler M.E."/>
        </authorList>
    </citation>
    <scope>NUCLEOTIDE SEQUENCE</scope>
</reference>
<dbReference type="FunFam" id="3.30.420.100:FF:000001">
    <property type="entry name" value="50S ribosomal protein L18"/>
    <property type="match status" value="1"/>
</dbReference>
<sequence length="126" mass="13831">VNLLNRIKKKQLNLKKRKTRIRGKVYGTEQVPRLVVFRSLKHIYAQVIDDTKGTTLTSASTLSPELREALSPEGEKISAAEQVGGLIASKAKECNIESVVFDRGGNLYHGRIAALAEAARKGGLKF</sequence>
<dbReference type="GO" id="GO:0003735">
    <property type="term" value="F:structural constituent of ribosome"/>
    <property type="evidence" value="ECO:0007669"/>
    <property type="project" value="InterPro"/>
</dbReference>
<evidence type="ECO:0000313" key="6">
    <source>
        <dbReference type="EMBL" id="SVC21375.1"/>
    </source>
</evidence>
<dbReference type="CDD" id="cd00432">
    <property type="entry name" value="Ribosomal_L18_L5e"/>
    <property type="match status" value="1"/>
</dbReference>
<dbReference type="AlphaFoldDB" id="A0A382KCQ3"/>
<feature type="non-terminal residue" evidence="6">
    <location>
        <position position="1"/>
    </location>
</feature>
<dbReference type="Pfam" id="PF00861">
    <property type="entry name" value="Ribosomal_L18p"/>
    <property type="match status" value="1"/>
</dbReference>
<evidence type="ECO:0000256" key="2">
    <source>
        <dbReference type="ARBA" id="ARBA00022730"/>
    </source>
</evidence>
<keyword evidence="5" id="KW-0687">Ribonucleoprotein</keyword>
<dbReference type="SUPFAM" id="SSF53137">
    <property type="entry name" value="Translational machinery components"/>
    <property type="match status" value="1"/>
</dbReference>
<dbReference type="HAMAP" id="MF_01337_B">
    <property type="entry name" value="Ribosomal_uL18_B"/>
    <property type="match status" value="1"/>
</dbReference>
<accession>A0A382KCQ3</accession>
<dbReference type="GO" id="GO:0008097">
    <property type="term" value="F:5S rRNA binding"/>
    <property type="evidence" value="ECO:0007669"/>
    <property type="project" value="TreeGrafter"/>
</dbReference>
<evidence type="ECO:0000256" key="3">
    <source>
        <dbReference type="ARBA" id="ARBA00022884"/>
    </source>
</evidence>
<dbReference type="GO" id="GO:0022625">
    <property type="term" value="C:cytosolic large ribosomal subunit"/>
    <property type="evidence" value="ECO:0007669"/>
    <property type="project" value="TreeGrafter"/>
</dbReference>
<keyword evidence="4" id="KW-0689">Ribosomal protein</keyword>
<evidence type="ECO:0000256" key="5">
    <source>
        <dbReference type="ARBA" id="ARBA00023274"/>
    </source>
</evidence>
<dbReference type="NCBIfam" id="TIGR00060">
    <property type="entry name" value="L18_bact"/>
    <property type="match status" value="1"/>
</dbReference>
<dbReference type="InterPro" id="IPR057268">
    <property type="entry name" value="Ribosomal_L18"/>
</dbReference>